<evidence type="ECO:0000313" key="1">
    <source>
        <dbReference type="EMBL" id="MFB2875381.1"/>
    </source>
</evidence>
<evidence type="ECO:0000313" key="2">
    <source>
        <dbReference type="Proteomes" id="UP001576774"/>
    </source>
</evidence>
<reference evidence="1 2" key="1">
    <citation type="submission" date="2024-09" db="EMBL/GenBank/DDBJ databases">
        <title>Floridaenema gen nov. (Aerosakkonemataceae, Aerosakkonematales ord. nov., Cyanobacteria) from benthic tropical and subtropical fresh waters, with the description of four new species.</title>
        <authorList>
            <person name="Moretto J.A."/>
            <person name="Berthold D.E."/>
            <person name="Lefler F.W."/>
            <person name="Huang I.-S."/>
            <person name="Laughinghouse H. IV."/>
        </authorList>
    </citation>
    <scope>NUCLEOTIDE SEQUENCE [LARGE SCALE GENOMIC DNA]</scope>
    <source>
        <strain evidence="1 2">BLCC-F46</strain>
    </source>
</reference>
<comment type="caution">
    <text evidence="1">The sequence shown here is derived from an EMBL/GenBank/DDBJ whole genome shotgun (WGS) entry which is preliminary data.</text>
</comment>
<accession>A0ABV4WZ83</accession>
<dbReference type="EMBL" id="JBHFNQ010000006">
    <property type="protein sequence ID" value="MFB2875381.1"/>
    <property type="molecule type" value="Genomic_DNA"/>
</dbReference>
<protein>
    <submittedName>
        <fullName evidence="1">Uncharacterized protein</fullName>
    </submittedName>
</protein>
<dbReference type="RefSeq" id="WP_413268545.1">
    <property type="nucleotide sequence ID" value="NZ_JBHFNQ010000006.1"/>
</dbReference>
<name>A0ABV4WZ83_9CYAN</name>
<keyword evidence="2" id="KW-1185">Reference proteome</keyword>
<dbReference type="Proteomes" id="UP001576774">
    <property type="component" value="Unassembled WGS sequence"/>
</dbReference>
<gene>
    <name evidence="1" type="ORF">ACE1CC_00665</name>
</gene>
<organism evidence="1 2">
    <name type="scientific">Floridaenema aerugineum BLCC-F46</name>
    <dbReference type="NCBI Taxonomy" id="3153654"/>
    <lineage>
        <taxon>Bacteria</taxon>
        <taxon>Bacillati</taxon>
        <taxon>Cyanobacteriota</taxon>
        <taxon>Cyanophyceae</taxon>
        <taxon>Oscillatoriophycideae</taxon>
        <taxon>Aerosakkonematales</taxon>
        <taxon>Aerosakkonemataceae</taxon>
        <taxon>Floridanema</taxon>
        <taxon>Floridanema aerugineum</taxon>
    </lineage>
</organism>
<proteinExistence type="predicted"/>
<sequence length="598" mass="66879">MSTSPILEQGTISNSDGLNEFNRLFNNDAAAADDAGLKLKVYWQRWATAFDGQWFEPTENNAKILVGKKLASEIEKAKFKVAETLKLALAGETVQAPVTPPTTPVSNEEAIAAFSAIFKSQQIADKEVKKLVNNWEKWAIAFGGEFLAADDYNAKVVAGRLIAKAMNDARTKVTNAIMQAIAGKSIAPFSEIETPEINQLPMQLEQAKDRLQIYKNFITIGLNKGANKDKLALLYQGVQTSPYKEEIKNYPERLSTKDYRQNVGGKDAEKSEKFSAYPPVGELPKFDEKGLNFLHEDIKEACVCVASFETGNLLTYWLGRNALTKGQFWSATKILPILHVVSRVNANSPNTDIDDCVIRDRDRRKRDVPFYELAWDVVSYGESIASSNSLAAMFKRFETRQGLENWVKKITGNNNLEFRGGYGEPPYLSRPEIYDLKQKKVVLSSTSEGTPGENLVTAYDLTRCITMLGWHQHLPGEIKLPNAQWNSLECIVRAMGTDACRYTDLAIKQLGLDKFISSPVIISKLGNGYSNSRNRYEIVYVMLIQFIDKISQPENNLPKLRSFALTLRGASKNAVQLDSRMAAEVTEILRRVVTDELV</sequence>